<dbReference type="PANTHER" id="PTHR13586">
    <property type="entry name" value="SCD6 PROTEIN-RELATED"/>
    <property type="match status" value="1"/>
</dbReference>
<dbReference type="InterPro" id="IPR010920">
    <property type="entry name" value="LSM_dom_sf"/>
</dbReference>
<dbReference type="GO" id="GO:0006397">
    <property type="term" value="P:mRNA processing"/>
    <property type="evidence" value="ECO:0007669"/>
    <property type="project" value="UniProtKB-KW"/>
</dbReference>
<keyword evidence="5" id="KW-0507">mRNA processing</keyword>
<feature type="compositionally biased region" description="Gly residues" evidence="9">
    <location>
        <begin position="298"/>
        <end position="307"/>
    </location>
</feature>
<feature type="region of interest" description="Disordered" evidence="9">
    <location>
        <begin position="146"/>
        <end position="181"/>
    </location>
</feature>
<dbReference type="SUPFAM" id="SSF50182">
    <property type="entry name" value="Sm-like ribonucleoproteins"/>
    <property type="match status" value="1"/>
</dbReference>
<name>A0ABD2WPB2_9HYME</name>
<gene>
    <name evidence="14" type="ORF">TKK_010961</name>
</gene>
<keyword evidence="4" id="KW-0678">Repressor</keyword>
<protein>
    <recommendedName>
        <fullName evidence="16">DFDF domain-containing protein</fullName>
    </recommendedName>
</protein>
<dbReference type="EMBL" id="JBJJXI010000087">
    <property type="protein sequence ID" value="KAL3394981.1"/>
    <property type="molecule type" value="Genomic_DNA"/>
</dbReference>
<dbReference type="FunFam" id="2.30.30.100:FF:000033">
    <property type="entry name" value="Trailer hitch, isoform C"/>
    <property type="match status" value="1"/>
</dbReference>
<evidence type="ECO:0000313" key="15">
    <source>
        <dbReference type="Proteomes" id="UP001627154"/>
    </source>
</evidence>
<evidence type="ECO:0008006" key="16">
    <source>
        <dbReference type="Google" id="ProtNLM"/>
    </source>
</evidence>
<dbReference type="InterPro" id="IPR025761">
    <property type="entry name" value="FFD_box"/>
</dbReference>
<keyword evidence="15" id="KW-1185">Reference proteome</keyword>
<dbReference type="PANTHER" id="PTHR13586:SF0">
    <property type="entry name" value="TRAILER HITCH, ISOFORM H"/>
    <property type="match status" value="1"/>
</dbReference>
<dbReference type="PROSITE" id="PS51536">
    <property type="entry name" value="TFG"/>
    <property type="match status" value="1"/>
</dbReference>
<dbReference type="CDD" id="cd01736">
    <property type="entry name" value="LSm14_N"/>
    <property type="match status" value="1"/>
</dbReference>
<evidence type="ECO:0000256" key="4">
    <source>
        <dbReference type="ARBA" id="ARBA00022491"/>
    </source>
</evidence>
<dbReference type="GO" id="GO:0005737">
    <property type="term" value="C:cytoplasm"/>
    <property type="evidence" value="ECO:0007669"/>
    <property type="project" value="UniProtKB-SubCell"/>
</dbReference>
<evidence type="ECO:0000259" key="10">
    <source>
        <dbReference type="PROSITE" id="PS51512"/>
    </source>
</evidence>
<dbReference type="PROSITE" id="PS52002">
    <property type="entry name" value="SM"/>
    <property type="match status" value="1"/>
</dbReference>
<feature type="compositionally biased region" description="Polar residues" evidence="9">
    <location>
        <begin position="247"/>
        <end position="263"/>
    </location>
</feature>
<feature type="short sequence motif" description="TFG box" evidence="8">
    <location>
        <begin position="403"/>
        <end position="423"/>
    </location>
</feature>
<feature type="domain" description="FFD box profile" evidence="11">
    <location>
        <begin position="379"/>
        <end position="395"/>
    </location>
</feature>
<dbReference type="Gene3D" id="2.30.30.100">
    <property type="match status" value="1"/>
</dbReference>
<dbReference type="InterPro" id="IPR025762">
    <property type="entry name" value="DFDF"/>
</dbReference>
<evidence type="ECO:0000259" key="13">
    <source>
        <dbReference type="PROSITE" id="PS52002"/>
    </source>
</evidence>
<proteinExistence type="inferred from homology"/>
<evidence type="ECO:0000256" key="1">
    <source>
        <dbReference type="ARBA" id="ARBA00004496"/>
    </source>
</evidence>
<organism evidence="14 15">
    <name type="scientific">Trichogramma kaykai</name>
    <dbReference type="NCBI Taxonomy" id="54128"/>
    <lineage>
        <taxon>Eukaryota</taxon>
        <taxon>Metazoa</taxon>
        <taxon>Ecdysozoa</taxon>
        <taxon>Arthropoda</taxon>
        <taxon>Hexapoda</taxon>
        <taxon>Insecta</taxon>
        <taxon>Pterygota</taxon>
        <taxon>Neoptera</taxon>
        <taxon>Endopterygota</taxon>
        <taxon>Hymenoptera</taxon>
        <taxon>Apocrita</taxon>
        <taxon>Proctotrupomorpha</taxon>
        <taxon>Chalcidoidea</taxon>
        <taxon>Trichogrammatidae</taxon>
        <taxon>Trichogramma</taxon>
    </lineage>
</organism>
<dbReference type="InterPro" id="IPR019050">
    <property type="entry name" value="FDF_dom"/>
</dbReference>
<dbReference type="Pfam" id="PF09532">
    <property type="entry name" value="FDF"/>
    <property type="match status" value="1"/>
</dbReference>
<evidence type="ECO:0000313" key="14">
    <source>
        <dbReference type="EMBL" id="KAL3394981.1"/>
    </source>
</evidence>
<dbReference type="Pfam" id="PF12701">
    <property type="entry name" value="LSM14"/>
    <property type="match status" value="1"/>
</dbReference>
<accession>A0ABD2WPB2</accession>
<evidence type="ECO:0000256" key="7">
    <source>
        <dbReference type="PROSITE-ProRule" id="PRU00846"/>
    </source>
</evidence>
<feature type="domain" description="DFDF" evidence="10">
    <location>
        <begin position="317"/>
        <end position="353"/>
    </location>
</feature>
<feature type="short sequence motif" description="FFD box" evidence="7">
    <location>
        <begin position="379"/>
        <end position="395"/>
    </location>
</feature>
<feature type="compositionally biased region" description="Low complexity" evidence="9">
    <location>
        <begin position="270"/>
        <end position="297"/>
    </location>
</feature>
<dbReference type="InterPro" id="IPR047575">
    <property type="entry name" value="Sm"/>
</dbReference>
<reference evidence="14 15" key="1">
    <citation type="journal article" date="2024" name="bioRxiv">
        <title>A reference genome for Trichogramma kaykai: A tiny desert-dwelling parasitoid wasp with competing sex-ratio distorters.</title>
        <authorList>
            <person name="Culotta J."/>
            <person name="Lindsey A.R."/>
        </authorList>
    </citation>
    <scope>NUCLEOTIDE SEQUENCE [LARGE SCALE GENOMIC DNA]</scope>
    <source>
        <strain evidence="14 15">KSX58</strain>
    </source>
</reference>
<dbReference type="PROSITE" id="PS51513">
    <property type="entry name" value="FFD"/>
    <property type="match status" value="1"/>
</dbReference>
<keyword evidence="3" id="KW-0963">Cytoplasm</keyword>
<evidence type="ECO:0000256" key="2">
    <source>
        <dbReference type="ARBA" id="ARBA00010415"/>
    </source>
</evidence>
<feature type="region of interest" description="Disordered" evidence="9">
    <location>
        <begin position="236"/>
        <end position="320"/>
    </location>
</feature>
<evidence type="ECO:0000256" key="3">
    <source>
        <dbReference type="ARBA" id="ARBA00022490"/>
    </source>
</evidence>
<feature type="domain" description="TFG box profile" evidence="12">
    <location>
        <begin position="403"/>
        <end position="423"/>
    </location>
</feature>
<comment type="caution">
    <text evidence="14">The sequence shown here is derived from an EMBL/GenBank/DDBJ whole genome shotgun (WGS) entry which is preliminary data.</text>
</comment>
<evidence type="ECO:0000259" key="12">
    <source>
        <dbReference type="PROSITE" id="PS51536"/>
    </source>
</evidence>
<evidence type="ECO:0000256" key="9">
    <source>
        <dbReference type="SAM" id="MobiDB-lite"/>
    </source>
</evidence>
<dbReference type="SMART" id="SM01199">
    <property type="entry name" value="FDF"/>
    <property type="match status" value="1"/>
</dbReference>
<feature type="compositionally biased region" description="Low complexity" evidence="9">
    <location>
        <begin position="151"/>
        <end position="166"/>
    </location>
</feature>
<evidence type="ECO:0000256" key="8">
    <source>
        <dbReference type="PROSITE-ProRule" id="PRU00869"/>
    </source>
</evidence>
<comment type="subcellular location">
    <subcellularLocation>
        <location evidence="1">Cytoplasm</location>
    </subcellularLocation>
</comment>
<comment type="function">
    <text evidence="6">As a component of the decapping complex, involved in the degradation of mRNAs. Promotes P-body formation. Translational repressor.</text>
</comment>
<feature type="domain" description="Sm" evidence="13">
    <location>
        <begin position="1"/>
        <end position="81"/>
    </location>
</feature>
<evidence type="ECO:0000256" key="6">
    <source>
        <dbReference type="ARBA" id="ARBA00059323"/>
    </source>
</evidence>
<dbReference type="Proteomes" id="UP001627154">
    <property type="component" value="Unassembled WGS sequence"/>
</dbReference>
<dbReference type="AlphaFoldDB" id="A0ABD2WPB2"/>
<comment type="similarity">
    <text evidence="2">Belongs to the LSM14 family.</text>
</comment>
<feature type="region of interest" description="Disordered" evidence="9">
    <location>
        <begin position="419"/>
        <end position="531"/>
    </location>
</feature>
<evidence type="ECO:0000256" key="5">
    <source>
        <dbReference type="ARBA" id="ARBA00022664"/>
    </source>
</evidence>
<dbReference type="SMART" id="SM01271">
    <property type="entry name" value="LSM14"/>
    <property type="match status" value="1"/>
</dbReference>
<sequence length="531" mass="58113">MSTGMPELGSKISLISKADIRYEGRLFTVDPQECTIALANVKSFGTEDRETQFPVLPQNQVYEYILFRGSDIKDIRVVNNSCTLPNDPAIVQMAMQPNSAGAYNSHSTNYNMMGQMSPHYGGPPYGMNIGQMNPMMGMGGLQNRQPMNKQPSELGLGPGEPGSIIPNSQTAANVDSMPKDQNLEDGVLDLISGNSRSNTPANMIQRLSPTVDQGVQTAQQAGANKASNKQNLRNVLGHQDRDPHGSGRTSGMSQYSEGKQQHNQNKEHYQGPGNLRNRGGNNQGWGNQRGNMRNPRGPGNGGPGPRGRGNYRNALPGGKAKPIKFDNDYDFEQANTEFENLKSQISKMKIDGENEKNIDSGNETGVDNHEIEESAEESVCYDKTKSFFDNISCEAVERSKGRSQRTDWRTERKLNSETFGVSLTRRPPGSYRGGRGYYNNRGGNMGAYRNNQGGNQNYRGGYRGNRGNQNRNKQHPNHQQQPNNAQSNSGTTQSNNQSNRNATTENNTASVSAPAAASQPQQSNRLVTGTA</sequence>
<dbReference type="InterPro" id="IPR025609">
    <property type="entry name" value="Lsm14-like_N"/>
</dbReference>
<dbReference type="InterPro" id="IPR025768">
    <property type="entry name" value="TFG_box"/>
</dbReference>
<evidence type="ECO:0000259" key="11">
    <source>
        <dbReference type="PROSITE" id="PS51513"/>
    </source>
</evidence>
<dbReference type="PROSITE" id="PS51512">
    <property type="entry name" value="DFDF"/>
    <property type="match status" value="1"/>
</dbReference>
<feature type="compositionally biased region" description="Low complexity" evidence="9">
    <location>
        <begin position="437"/>
        <end position="523"/>
    </location>
</feature>